<organism evidence="2 3">
    <name type="scientific">Pseudomonas fluorescens (strain SBW25)</name>
    <dbReference type="NCBI Taxonomy" id="216595"/>
    <lineage>
        <taxon>Bacteria</taxon>
        <taxon>Pseudomonadati</taxon>
        <taxon>Pseudomonadota</taxon>
        <taxon>Gammaproteobacteria</taxon>
        <taxon>Pseudomonadales</taxon>
        <taxon>Pseudomonadaceae</taxon>
        <taxon>Pseudomonas</taxon>
    </lineage>
</organism>
<proteinExistence type="predicted"/>
<dbReference type="EMBL" id="AM235768">
    <property type="protein sequence ID" value="CAM96250.1"/>
    <property type="molecule type" value="Genomic_DNA"/>
</dbReference>
<evidence type="ECO:0000313" key="3">
    <source>
        <dbReference type="Proteomes" id="UP000002332"/>
    </source>
</evidence>
<dbReference type="PATRIC" id="fig|216595.4.peg.129"/>
<name>A4V6T8_PSEFS</name>
<dbReference type="AlphaFoldDB" id="A4V6T8"/>
<reference evidence="2 3" key="1">
    <citation type="journal article" date="2007" name="ISME J.">
        <title>Sequence-based analysis of pQBR103; a representative of a unique, transfer-proficient mega plasmid resident in the microbial community of sugar beet.</title>
        <authorList>
            <person name="Tett A."/>
            <person name="Spiers A.J."/>
            <person name="Crossman L.C."/>
            <person name="Ager D."/>
            <person name="Ciric L."/>
            <person name="Dow J.M."/>
            <person name="Fry J.C."/>
            <person name="Harris D."/>
            <person name="Lilley A."/>
            <person name="Oliver A."/>
            <person name="Parkhill J."/>
            <person name="Quail M.A."/>
            <person name="Rainey P.B."/>
            <person name="Saunders N.J."/>
            <person name="Seeger K."/>
            <person name="Snyder L.A.S."/>
            <person name="Squares R."/>
            <person name="Thomas C.M."/>
            <person name="Turner S.L."/>
            <person name="Zhang X.-X."/>
            <person name="Field D."/>
            <person name="Bailey M.J."/>
        </authorList>
    </citation>
    <scope>NUCLEOTIDE SEQUENCE [LARGE SCALE GENOMIC DNA]</scope>
    <source>
        <strain evidence="2 3">SBW25</strain>
    </source>
</reference>
<gene>
    <name evidence="2" type="ordered locus">pQBR0218</name>
</gene>
<geneLocation type="plasmid" evidence="2 3">
    <name>pQBR103</name>
</geneLocation>
<accession>A4V6T8</accession>
<evidence type="ECO:0000256" key="1">
    <source>
        <dbReference type="SAM" id="MobiDB-lite"/>
    </source>
</evidence>
<sequence>MTHPLLAHPLGHDTGSINTEPGGHTMQNVETNTHANTQAAAIAPHLLTQAQFIATAQAVPLINHGRKWDVRMGNYNSFSDADTAQAALIDAHHGAVNNALFLNEADAPEIPNKPSVPSAEVLASYPDLIEQYADVIAYSQAERSIALPAVNKAEFDAVLAALRLLGASMMGGLVRPGDGDIGEILTDSGAHEGLTAEDVDALCERIQFES</sequence>
<evidence type="ECO:0000313" key="2">
    <source>
        <dbReference type="EMBL" id="CAM96250.1"/>
    </source>
</evidence>
<protein>
    <submittedName>
        <fullName evidence="2">Uncharacterized protein</fullName>
    </submittedName>
</protein>
<keyword evidence="2" id="KW-0614">Plasmid</keyword>
<dbReference type="Proteomes" id="UP000002332">
    <property type="component" value="Plasmid pQBR103"/>
</dbReference>
<feature type="region of interest" description="Disordered" evidence="1">
    <location>
        <begin position="1"/>
        <end position="23"/>
    </location>
</feature>